<dbReference type="Proteomes" id="UP000488506">
    <property type="component" value="Unassembled WGS sequence"/>
</dbReference>
<organism evidence="1 2">
    <name type="scientific">Candidatus Saganbacteria bacterium</name>
    <dbReference type="NCBI Taxonomy" id="2575572"/>
    <lineage>
        <taxon>Bacteria</taxon>
        <taxon>Bacillati</taxon>
        <taxon>Saganbacteria</taxon>
    </lineage>
</organism>
<sequence>MSNYLSIKLKQIKYSGDNIGRELKFKLKIGDQVAEMSIKLPRGESRSLNKVIFQKTSKEKIIALPIATEVKETSERHIDFGSGTSRFKIQLKEGRIQKNIFDIEVKGSGREKGKTGIFTFILEASVEPALCYVSDVWPNGWLRVKFDNGDIYPLPQTLKVEMIKIEKGHEYFNILEGRFRGRKASVGLEDGQSHLSRKGKHKGPARLVFDQKAEKLAINGLGIYNTDMDENNPLPPGRYALEIPDEPHRRGEIYMEYSKYAKTWFRIGHQGSRFLHVGSASGGCITVTDKKKWTEIYNFLIRSRKDTISIGEVLVKQ</sequence>
<gene>
    <name evidence="1" type="ORF">FD145_902</name>
</gene>
<evidence type="ECO:0000313" key="1">
    <source>
        <dbReference type="EMBL" id="KAF0134146.1"/>
    </source>
</evidence>
<evidence type="ECO:0000313" key="2">
    <source>
        <dbReference type="Proteomes" id="UP000488506"/>
    </source>
</evidence>
<comment type="caution">
    <text evidence="1">The sequence shown here is derived from an EMBL/GenBank/DDBJ whole genome shotgun (WGS) entry which is preliminary data.</text>
</comment>
<proteinExistence type="predicted"/>
<dbReference type="AlphaFoldDB" id="A0A833NYI0"/>
<reference evidence="1 2" key="1">
    <citation type="submission" date="2019-12" db="EMBL/GenBank/DDBJ databases">
        <authorList>
            <person name="Wolfe R."/>
            <person name="Danczak R."/>
            <person name="Wilkins M."/>
        </authorList>
    </citation>
    <scope>NUCLEOTIDE SEQUENCE [LARGE SCALE GENOMIC DNA]</scope>
    <source>
        <strain evidence="1">X2_MaxBin.013</strain>
    </source>
</reference>
<accession>A0A833NYI0</accession>
<protein>
    <submittedName>
        <fullName evidence="1">Uncharacterized protein</fullName>
    </submittedName>
</protein>
<name>A0A833NYI0_UNCSA</name>
<dbReference type="EMBL" id="WPAF01000012">
    <property type="protein sequence ID" value="KAF0134146.1"/>
    <property type="molecule type" value="Genomic_DNA"/>
</dbReference>